<name>G5IMM1_9FIRM</name>
<dbReference type="Pfam" id="PF13379">
    <property type="entry name" value="NMT1_2"/>
    <property type="match status" value="1"/>
</dbReference>
<dbReference type="AlphaFoldDB" id="G5IMM1"/>
<evidence type="ECO:0000256" key="5">
    <source>
        <dbReference type="SAM" id="SignalP"/>
    </source>
</evidence>
<evidence type="ECO:0000256" key="4">
    <source>
        <dbReference type="SAM" id="MobiDB-lite"/>
    </source>
</evidence>
<keyword evidence="3 5" id="KW-0732">Signal</keyword>
<feature type="chain" id="PRO_5038609422" description="SsuA/THI5-like domain-containing protein" evidence="5">
    <location>
        <begin position="26"/>
        <end position="365"/>
    </location>
</feature>
<dbReference type="EMBL" id="ADLN01000120">
    <property type="protein sequence ID" value="EHI57640.1"/>
    <property type="molecule type" value="Genomic_DNA"/>
</dbReference>
<dbReference type="PANTHER" id="PTHR30024">
    <property type="entry name" value="ALIPHATIC SULFONATES-BINDING PROTEIN-RELATED"/>
    <property type="match status" value="1"/>
</dbReference>
<accession>G5IMM1</accession>
<dbReference type="RefSeq" id="WP_006782737.1">
    <property type="nucleotide sequence ID" value="NZ_CP040506.1"/>
</dbReference>
<evidence type="ECO:0000313" key="6">
    <source>
        <dbReference type="EMBL" id="EHI57640.1"/>
    </source>
</evidence>
<comment type="similarity">
    <text evidence="2">Belongs to the bacterial solute-binding protein SsuA/TauA family.</text>
</comment>
<dbReference type="PATRIC" id="fig|742737.3.peg.4736"/>
<comment type="subcellular location">
    <subcellularLocation>
        <location evidence="1">Periplasm</location>
    </subcellularLocation>
</comment>
<evidence type="ECO:0000256" key="1">
    <source>
        <dbReference type="ARBA" id="ARBA00004418"/>
    </source>
</evidence>
<evidence type="ECO:0000256" key="2">
    <source>
        <dbReference type="ARBA" id="ARBA00010742"/>
    </source>
</evidence>
<dbReference type="PANTHER" id="PTHR30024:SF47">
    <property type="entry name" value="TAURINE-BINDING PERIPLASMIC PROTEIN"/>
    <property type="match status" value="1"/>
</dbReference>
<dbReference type="GO" id="GO:0042597">
    <property type="term" value="C:periplasmic space"/>
    <property type="evidence" value="ECO:0007669"/>
    <property type="project" value="UniProtKB-SubCell"/>
</dbReference>
<protein>
    <recommendedName>
        <fullName evidence="8">SsuA/THI5-like domain-containing protein</fullName>
    </recommendedName>
</protein>
<proteinExistence type="inferred from homology"/>
<evidence type="ECO:0000313" key="7">
    <source>
        <dbReference type="Proteomes" id="UP000005384"/>
    </source>
</evidence>
<evidence type="ECO:0000256" key="3">
    <source>
        <dbReference type="ARBA" id="ARBA00022729"/>
    </source>
</evidence>
<dbReference type="Proteomes" id="UP000005384">
    <property type="component" value="Unassembled WGS sequence"/>
</dbReference>
<dbReference type="Gene3D" id="3.40.190.10">
    <property type="entry name" value="Periplasmic binding protein-like II"/>
    <property type="match status" value="3"/>
</dbReference>
<organism evidence="6 7">
    <name type="scientific">Hungatella hathewayi WAL-18680</name>
    <dbReference type="NCBI Taxonomy" id="742737"/>
    <lineage>
        <taxon>Bacteria</taxon>
        <taxon>Bacillati</taxon>
        <taxon>Bacillota</taxon>
        <taxon>Clostridia</taxon>
        <taxon>Lachnospirales</taxon>
        <taxon>Lachnospiraceae</taxon>
        <taxon>Hungatella</taxon>
    </lineage>
</organism>
<dbReference type="PROSITE" id="PS51257">
    <property type="entry name" value="PROKAR_LIPOPROTEIN"/>
    <property type="match status" value="1"/>
</dbReference>
<dbReference type="OrthoDB" id="2054296at2"/>
<dbReference type="SUPFAM" id="SSF53850">
    <property type="entry name" value="Periplasmic binding protein-like II"/>
    <property type="match status" value="1"/>
</dbReference>
<sequence length="365" mass="38818">MKKGMKALKRVAAVGLALALTGCGASGTSSQSTAGQGQDAKTEAAGGDAGTADLPTLRVAMMPFITSLPTEYIRKNKLDEKAGFKMDTIMFATGAPMNEALAADLWDVGAMGAAAVTGVANYDMMIIGEVLESTDGLGVFVKPDSPIAQAKGYNPSYPNVLGDPETVKGATILLPIGTAQHFTTLKWLEKLGLGITDVNIVNMDTAQAYQALQANQCDAVALNVPTFFEAVDDGMVQVGNLADLGTRYVDMVVANRKAVEGKQELVQKYIDCVKEACKALNDDPDMAADLMVDFLKDAGAEASRESCVSDLGRVRFITAEDWKDREVGNFARELGEFYISLGQLEPELIDKFNSNIVSDFVKSGN</sequence>
<reference evidence="6 7" key="1">
    <citation type="submission" date="2011-08" db="EMBL/GenBank/DDBJ databases">
        <title>The Genome Sequence of Clostridium hathewayi WAL-18680.</title>
        <authorList>
            <consortium name="The Broad Institute Genome Sequencing Platform"/>
            <person name="Earl A."/>
            <person name="Ward D."/>
            <person name="Feldgarden M."/>
            <person name="Gevers D."/>
            <person name="Finegold S.M."/>
            <person name="Summanen P.H."/>
            <person name="Molitoris D.R."/>
            <person name="Song M."/>
            <person name="Daigneault M."/>
            <person name="Allen-Vercoe E."/>
            <person name="Young S.K."/>
            <person name="Zeng Q."/>
            <person name="Gargeya S."/>
            <person name="Fitzgerald M."/>
            <person name="Haas B."/>
            <person name="Abouelleil A."/>
            <person name="Alvarado L."/>
            <person name="Arachchi H.M."/>
            <person name="Berlin A."/>
            <person name="Brown A."/>
            <person name="Chapman S.B."/>
            <person name="Chen Z."/>
            <person name="Dunbar C."/>
            <person name="Freedman E."/>
            <person name="Gearin G."/>
            <person name="Gellesch M."/>
            <person name="Goldberg J."/>
            <person name="Griggs A."/>
            <person name="Gujja S."/>
            <person name="Heiman D."/>
            <person name="Howarth C."/>
            <person name="Larson L."/>
            <person name="Lui A."/>
            <person name="MacDonald P.J.P."/>
            <person name="Montmayeur A."/>
            <person name="Murphy C."/>
            <person name="Neiman D."/>
            <person name="Pearson M."/>
            <person name="Priest M."/>
            <person name="Roberts A."/>
            <person name="Saif S."/>
            <person name="Shea T."/>
            <person name="Shenoy N."/>
            <person name="Sisk P."/>
            <person name="Stolte C."/>
            <person name="Sykes S."/>
            <person name="Wortman J."/>
            <person name="Nusbaum C."/>
            <person name="Birren B."/>
        </authorList>
    </citation>
    <scope>NUCLEOTIDE SEQUENCE [LARGE SCALE GENOMIC DNA]</scope>
    <source>
        <strain evidence="6 7">WAL-18680</strain>
    </source>
</reference>
<feature type="signal peptide" evidence="5">
    <location>
        <begin position="1"/>
        <end position="25"/>
    </location>
</feature>
<gene>
    <name evidence="6" type="ORF">HMPREF9473_04749</name>
</gene>
<dbReference type="HOGENOM" id="CLU_060267_0_0_9"/>
<evidence type="ECO:0008006" key="8">
    <source>
        <dbReference type="Google" id="ProtNLM"/>
    </source>
</evidence>
<keyword evidence="7" id="KW-1185">Reference proteome</keyword>
<comment type="caution">
    <text evidence="6">The sequence shown here is derived from an EMBL/GenBank/DDBJ whole genome shotgun (WGS) entry which is preliminary data.</text>
</comment>
<feature type="region of interest" description="Disordered" evidence="4">
    <location>
        <begin position="28"/>
        <end position="49"/>
    </location>
</feature>